<evidence type="ECO:0000256" key="11">
    <source>
        <dbReference type="ARBA" id="ARBA00023209"/>
    </source>
</evidence>
<comment type="similarity">
    <text evidence="13">Belongs to the class VI-like SAM-binding methyltransferase superfamily. PEMT/PEM2 methyltransferase family.</text>
</comment>
<keyword evidence="2 13" id="KW-0444">Lipid biosynthesis</keyword>
<feature type="topological domain" description="Lumenal" evidence="13">
    <location>
        <begin position="51"/>
        <end position="62"/>
    </location>
</feature>
<dbReference type="PROSITE" id="PS51599">
    <property type="entry name" value="SAM_PEMT_PEM2"/>
    <property type="match status" value="1"/>
</dbReference>
<evidence type="ECO:0000256" key="4">
    <source>
        <dbReference type="ARBA" id="ARBA00022679"/>
    </source>
</evidence>
<evidence type="ECO:0000313" key="15">
    <source>
        <dbReference type="EMBL" id="KAF9328687.1"/>
    </source>
</evidence>
<dbReference type="GO" id="GO:0031966">
    <property type="term" value="C:mitochondrial membrane"/>
    <property type="evidence" value="ECO:0007669"/>
    <property type="project" value="UniProtKB-SubCell"/>
</dbReference>
<dbReference type="HAMAP" id="MF_03216">
    <property type="entry name" value="PLMT"/>
    <property type="match status" value="1"/>
</dbReference>
<keyword evidence="7 13" id="KW-0256">Endoplasmic reticulum</keyword>
<evidence type="ECO:0000256" key="1">
    <source>
        <dbReference type="ARBA" id="ARBA00004127"/>
    </source>
</evidence>
<evidence type="ECO:0000256" key="2">
    <source>
        <dbReference type="ARBA" id="ARBA00022516"/>
    </source>
</evidence>
<protein>
    <recommendedName>
        <fullName evidence="13">Phosphatidyl-N-methylethanolamine N-methyltransferase</fullName>
        <ecNumber evidence="13">2.1.1.71</ecNumber>
    </recommendedName>
    <alternativeName>
        <fullName evidence="13">Phospholipid methyltransferase</fullName>
        <shortName evidence="13">PLMT</shortName>
    </alternativeName>
</protein>
<evidence type="ECO:0000256" key="9">
    <source>
        <dbReference type="ARBA" id="ARBA00023098"/>
    </source>
</evidence>
<keyword evidence="9 13" id="KW-0443">Lipid metabolism</keyword>
<dbReference type="Gene3D" id="1.20.120.1630">
    <property type="match status" value="1"/>
</dbReference>
<evidence type="ECO:0000256" key="13">
    <source>
        <dbReference type="HAMAP-Rule" id="MF_03216"/>
    </source>
</evidence>
<keyword evidence="4 13" id="KW-0808">Transferase</keyword>
<evidence type="ECO:0000313" key="16">
    <source>
        <dbReference type="Proteomes" id="UP000696485"/>
    </source>
</evidence>
<feature type="topological domain" description="Cytoplasmic" evidence="13">
    <location>
        <begin position="196"/>
        <end position="214"/>
    </location>
</feature>
<feature type="transmembrane region" description="Helical" evidence="14">
    <location>
        <begin position="68"/>
        <end position="85"/>
    </location>
</feature>
<dbReference type="EC" id="2.1.1.71" evidence="13"/>
<keyword evidence="13" id="KW-0496">Mitochondrion</keyword>
<dbReference type="PANTHER" id="PTHR15458:SF11">
    <property type="entry name" value="PHOSPHATIDYLETHANOLAMINE N-METHYLTRANSFERASE B"/>
    <property type="match status" value="1"/>
</dbReference>
<comment type="function">
    <text evidence="13">Catalyzes the second two steps of the methylation pathway of phosphatidylcholine biosynthesis, the SAM-dependent methylation of phosphatidylmonomethylethanolamine (PMME) to phosphatidyldimethylethanolamine (PDME) and of PDME to phosphatidylcholine (PC).</text>
</comment>
<keyword evidence="5 13" id="KW-0949">S-adenosyl-L-methionine</keyword>
<dbReference type="PANTHER" id="PTHR15458">
    <property type="entry name" value="PHOSPHATIDYLETHANOLAMINE N-METHYLTRANSFERASE"/>
    <property type="match status" value="1"/>
</dbReference>
<dbReference type="InterPro" id="IPR024960">
    <property type="entry name" value="PEMT/MFAP"/>
</dbReference>
<comment type="subcellular location">
    <subcellularLocation>
        <location evidence="1">Endomembrane system</location>
        <topology evidence="1">Multi-pass membrane protein</topology>
    </subcellularLocation>
    <subcellularLocation>
        <location evidence="13">Endoplasmic reticulum membrane</location>
        <topology evidence="13">Multi-pass membrane protein</topology>
    </subcellularLocation>
    <subcellularLocation>
        <location evidence="13">Mitochondrion membrane</location>
        <topology evidence="13">Multi-pass membrane protein</topology>
    </subcellularLocation>
</comment>
<comment type="caution">
    <text evidence="13">Lacks conserved residue(s) required for the propagation of feature annotation.</text>
</comment>
<reference evidence="15" key="1">
    <citation type="journal article" date="2020" name="Fungal Divers.">
        <title>Resolving the Mortierellaceae phylogeny through synthesis of multi-gene phylogenetics and phylogenomics.</title>
        <authorList>
            <person name="Vandepol N."/>
            <person name="Liber J."/>
            <person name="Desiro A."/>
            <person name="Na H."/>
            <person name="Kennedy M."/>
            <person name="Barry K."/>
            <person name="Grigoriev I.V."/>
            <person name="Miller A.N."/>
            <person name="O'Donnell K."/>
            <person name="Stajich J.E."/>
            <person name="Bonito G."/>
        </authorList>
    </citation>
    <scope>NUCLEOTIDE SEQUENCE</scope>
    <source>
        <strain evidence="15">NVP1</strain>
    </source>
</reference>
<gene>
    <name evidence="15" type="ORF">BG006_008170</name>
</gene>
<evidence type="ECO:0000256" key="12">
    <source>
        <dbReference type="ARBA" id="ARBA00023264"/>
    </source>
</evidence>
<dbReference type="GO" id="GO:0006656">
    <property type="term" value="P:phosphatidylcholine biosynthetic process"/>
    <property type="evidence" value="ECO:0007669"/>
    <property type="project" value="UniProtKB-UniRule"/>
</dbReference>
<name>A0A9P5SG92_9FUNG</name>
<keyword evidence="3 13" id="KW-0489">Methyltransferase</keyword>
<organism evidence="15 16">
    <name type="scientific">Podila minutissima</name>
    <dbReference type="NCBI Taxonomy" id="64525"/>
    <lineage>
        <taxon>Eukaryota</taxon>
        <taxon>Fungi</taxon>
        <taxon>Fungi incertae sedis</taxon>
        <taxon>Mucoromycota</taxon>
        <taxon>Mortierellomycotina</taxon>
        <taxon>Mortierellomycetes</taxon>
        <taxon>Mortierellales</taxon>
        <taxon>Mortierellaceae</taxon>
        <taxon>Podila</taxon>
    </lineage>
</organism>
<dbReference type="Proteomes" id="UP000696485">
    <property type="component" value="Unassembled WGS sequence"/>
</dbReference>
<proteinExistence type="inferred from homology"/>
<feature type="transmembrane region" description="Helical" evidence="14">
    <location>
        <begin position="171"/>
        <end position="196"/>
    </location>
</feature>
<dbReference type="GO" id="GO:0032259">
    <property type="term" value="P:methylation"/>
    <property type="evidence" value="ECO:0007669"/>
    <property type="project" value="UniProtKB-KW"/>
</dbReference>
<comment type="catalytic activity">
    <reaction evidence="13">
        <text>a 1,2-diacyl-sn-glycero-3-phospho-N-methylethanolamine + S-adenosyl-L-methionine = a 1,2-diacyl-sn-glycero-3-phospho-N,N-dimethylethanolamine + S-adenosyl-L-homocysteine + H(+)</text>
        <dbReference type="Rhea" id="RHEA:32735"/>
        <dbReference type="ChEBI" id="CHEBI:15378"/>
        <dbReference type="ChEBI" id="CHEBI:57856"/>
        <dbReference type="ChEBI" id="CHEBI:59789"/>
        <dbReference type="ChEBI" id="CHEBI:64572"/>
        <dbReference type="ChEBI" id="CHEBI:64573"/>
        <dbReference type="EC" id="2.1.1.71"/>
    </reaction>
</comment>
<feature type="transmembrane region" description="Helical" evidence="14">
    <location>
        <begin position="97"/>
        <end position="122"/>
    </location>
</feature>
<evidence type="ECO:0000256" key="14">
    <source>
        <dbReference type="SAM" id="Phobius"/>
    </source>
</evidence>
<evidence type="ECO:0000256" key="3">
    <source>
        <dbReference type="ARBA" id="ARBA00022603"/>
    </source>
</evidence>
<keyword evidence="10 13" id="KW-0472">Membrane</keyword>
<keyword evidence="12 13" id="KW-1208">Phospholipid metabolism</keyword>
<dbReference type="Pfam" id="PF04191">
    <property type="entry name" value="PEMT"/>
    <property type="match status" value="1"/>
</dbReference>
<sequence>MGAPTSFEATLQSVQSPEFIEFIWHSINTPACQIAMISMILHVANYNITARYEYGTHNFTKWIGPKAIYFYAVYLVLSALVRDHFIHLAVAPNAGTFILFPATIATGLGAFCFVAGALLNLWTLKSLGVKGMYNGDSFGFLFDAPVTDGPYQYMSDPQYVGTTLSLVGTAIYYQSIIGYILAADMYIIFWVSVMFFEGPHMNRIYSEKDKKKIE</sequence>
<dbReference type="InterPro" id="IPR007318">
    <property type="entry name" value="Phopholipid_MeTrfase"/>
</dbReference>
<evidence type="ECO:0000256" key="5">
    <source>
        <dbReference type="ARBA" id="ARBA00022691"/>
    </source>
</evidence>
<evidence type="ECO:0000256" key="7">
    <source>
        <dbReference type="ARBA" id="ARBA00022824"/>
    </source>
</evidence>
<dbReference type="AlphaFoldDB" id="A0A9P5SG92"/>
<evidence type="ECO:0000256" key="10">
    <source>
        <dbReference type="ARBA" id="ARBA00023136"/>
    </source>
</evidence>
<keyword evidence="8 13" id="KW-1133">Transmembrane helix</keyword>
<comment type="caution">
    <text evidence="15">The sequence shown here is derived from an EMBL/GenBank/DDBJ whole genome shotgun (WGS) entry which is preliminary data.</text>
</comment>
<comment type="pathway">
    <text evidence="13">Phospholipid metabolism; phosphatidylcholine biosynthesis.</text>
</comment>
<feature type="topological domain" description="Lumenal" evidence="13">
    <location>
        <begin position="131"/>
        <end position="173"/>
    </location>
</feature>
<feature type="binding site" evidence="13">
    <location>
        <begin position="197"/>
        <end position="198"/>
    </location>
    <ligand>
        <name>S-adenosyl-L-methionine</name>
        <dbReference type="ChEBI" id="CHEBI:59789"/>
    </ligand>
</feature>
<comment type="catalytic activity">
    <reaction evidence="13">
        <text>a 1,2-diacyl-sn-glycero-3-phospho-N,N-dimethylethanolamine + S-adenosyl-L-methionine = a 1,2-diacyl-sn-glycero-3-phosphocholine + S-adenosyl-L-homocysteine + H(+)</text>
        <dbReference type="Rhea" id="RHEA:32739"/>
        <dbReference type="ChEBI" id="CHEBI:15378"/>
        <dbReference type="ChEBI" id="CHEBI:57643"/>
        <dbReference type="ChEBI" id="CHEBI:57856"/>
        <dbReference type="ChEBI" id="CHEBI:59789"/>
        <dbReference type="ChEBI" id="CHEBI:64572"/>
    </reaction>
</comment>
<dbReference type="GO" id="GO:0000773">
    <property type="term" value="F:phosphatidyl-N-methylethanolamine N-methyltransferase activity"/>
    <property type="evidence" value="ECO:0007669"/>
    <property type="project" value="UniProtKB-UniRule"/>
</dbReference>
<keyword evidence="6 13" id="KW-0812">Transmembrane</keyword>
<feature type="binding site" evidence="13">
    <location>
        <begin position="114"/>
        <end position="116"/>
    </location>
    <ligand>
        <name>S-adenosyl-L-methionine</name>
        <dbReference type="ChEBI" id="CHEBI:59789"/>
    </ligand>
</feature>
<keyword evidence="11 13" id="KW-0594">Phospholipid biosynthesis</keyword>
<dbReference type="EMBL" id="JAAAUY010000541">
    <property type="protein sequence ID" value="KAF9328687.1"/>
    <property type="molecule type" value="Genomic_DNA"/>
</dbReference>
<dbReference type="GO" id="GO:0005789">
    <property type="term" value="C:endoplasmic reticulum membrane"/>
    <property type="evidence" value="ECO:0007669"/>
    <property type="project" value="UniProtKB-SubCell"/>
</dbReference>
<keyword evidence="16" id="KW-1185">Reference proteome</keyword>
<feature type="topological domain" description="Lumenal" evidence="13">
    <location>
        <begin position="1"/>
        <end position="29"/>
    </location>
</feature>
<feature type="intramembrane region" description="Helical" evidence="13">
    <location>
        <begin position="30"/>
        <end position="50"/>
    </location>
</feature>
<accession>A0A9P5SG92</accession>
<evidence type="ECO:0000256" key="8">
    <source>
        <dbReference type="ARBA" id="ARBA00022989"/>
    </source>
</evidence>
<evidence type="ECO:0000256" key="6">
    <source>
        <dbReference type="ARBA" id="ARBA00022692"/>
    </source>
</evidence>